<dbReference type="EMBL" id="JACEFO010003304">
    <property type="protein sequence ID" value="KAF8641895.1"/>
    <property type="molecule type" value="Genomic_DNA"/>
</dbReference>
<proteinExistence type="predicted"/>
<accession>A0A835DSR4</accession>
<dbReference type="PANTHER" id="PTHR45707">
    <property type="entry name" value="C2 CALCIUM/LIPID-BINDING PLANT PHOSPHORIBOSYLTRANSFERASE FAMILY PROTEIN"/>
    <property type="match status" value="1"/>
</dbReference>
<gene>
    <name evidence="2" type="ORF">HU200_067603</name>
</gene>
<dbReference type="InterPro" id="IPR000719">
    <property type="entry name" value="Prot_kinase_dom"/>
</dbReference>
<dbReference type="GO" id="GO:0004672">
    <property type="term" value="F:protein kinase activity"/>
    <property type="evidence" value="ECO:0007669"/>
    <property type="project" value="InterPro"/>
</dbReference>
<dbReference type="Gene3D" id="1.10.510.10">
    <property type="entry name" value="Transferase(Phosphotransferase) domain 1"/>
    <property type="match status" value="1"/>
</dbReference>
<name>A0A835DSR4_9POAL</name>
<feature type="domain" description="Protein kinase" evidence="1">
    <location>
        <begin position="1"/>
        <end position="144"/>
    </location>
</feature>
<evidence type="ECO:0000259" key="1">
    <source>
        <dbReference type="PROSITE" id="PS50011"/>
    </source>
</evidence>
<evidence type="ECO:0000313" key="3">
    <source>
        <dbReference type="Proteomes" id="UP000636709"/>
    </source>
</evidence>
<protein>
    <recommendedName>
        <fullName evidence="1">Protein kinase domain-containing protein</fullName>
    </recommendedName>
</protein>
<sequence length="200" mass="23071">MEPKLADFGLSKLVNKDQQTEVTQNPLGTMGYLPPEFIEGTVVSNKFDIFSLGVVMIRIITGYEGYHKKSQTSSQEFIEFVRNVHDNWRNRLQAKLGYSSLEADCHQVRRCVEIALDCIQADRHERPTIGVIIRWLNQLEHTVDKMALCLTQQLKYGPSEMVRQALQIFFHVVIGNKHYILIPAPVEIFVNLFSSLHFFF</sequence>
<dbReference type="PANTHER" id="PTHR45707:SF76">
    <property type="entry name" value="PROTEIN KINASE DOMAIN-CONTAINING PROTEIN"/>
    <property type="match status" value="1"/>
</dbReference>
<keyword evidence="3" id="KW-1185">Reference proteome</keyword>
<dbReference type="Pfam" id="PF00069">
    <property type="entry name" value="Pkinase"/>
    <property type="match status" value="1"/>
</dbReference>
<comment type="caution">
    <text evidence="2">The sequence shown here is derived from an EMBL/GenBank/DDBJ whole genome shotgun (WGS) entry which is preliminary data.</text>
</comment>
<dbReference type="AlphaFoldDB" id="A0A835DSR4"/>
<dbReference type="InterPro" id="IPR011009">
    <property type="entry name" value="Kinase-like_dom_sf"/>
</dbReference>
<dbReference type="Proteomes" id="UP000636709">
    <property type="component" value="Unassembled WGS sequence"/>
</dbReference>
<dbReference type="SUPFAM" id="SSF56112">
    <property type="entry name" value="Protein kinase-like (PK-like)"/>
    <property type="match status" value="1"/>
</dbReference>
<organism evidence="2 3">
    <name type="scientific">Digitaria exilis</name>
    <dbReference type="NCBI Taxonomy" id="1010633"/>
    <lineage>
        <taxon>Eukaryota</taxon>
        <taxon>Viridiplantae</taxon>
        <taxon>Streptophyta</taxon>
        <taxon>Embryophyta</taxon>
        <taxon>Tracheophyta</taxon>
        <taxon>Spermatophyta</taxon>
        <taxon>Magnoliopsida</taxon>
        <taxon>Liliopsida</taxon>
        <taxon>Poales</taxon>
        <taxon>Poaceae</taxon>
        <taxon>PACMAD clade</taxon>
        <taxon>Panicoideae</taxon>
        <taxon>Panicodae</taxon>
        <taxon>Paniceae</taxon>
        <taxon>Anthephorinae</taxon>
        <taxon>Digitaria</taxon>
    </lineage>
</organism>
<evidence type="ECO:0000313" key="2">
    <source>
        <dbReference type="EMBL" id="KAF8641895.1"/>
    </source>
</evidence>
<dbReference type="GO" id="GO:0005524">
    <property type="term" value="F:ATP binding"/>
    <property type="evidence" value="ECO:0007669"/>
    <property type="project" value="InterPro"/>
</dbReference>
<dbReference type="PROSITE" id="PS50011">
    <property type="entry name" value="PROTEIN_KINASE_DOM"/>
    <property type="match status" value="1"/>
</dbReference>
<reference evidence="2" key="1">
    <citation type="submission" date="2020-07" db="EMBL/GenBank/DDBJ databases">
        <title>Genome sequence and genetic diversity analysis of an under-domesticated orphan crop, white fonio (Digitaria exilis).</title>
        <authorList>
            <person name="Bennetzen J.L."/>
            <person name="Chen S."/>
            <person name="Ma X."/>
            <person name="Wang X."/>
            <person name="Yssel A.E.J."/>
            <person name="Chaluvadi S.R."/>
            <person name="Johnson M."/>
            <person name="Gangashetty P."/>
            <person name="Hamidou F."/>
            <person name="Sanogo M.D."/>
            <person name="Zwaenepoel A."/>
            <person name="Wallace J."/>
            <person name="Van De Peer Y."/>
            <person name="Van Deynze A."/>
        </authorList>
    </citation>
    <scope>NUCLEOTIDE SEQUENCE</scope>
    <source>
        <tissue evidence="2">Leaves</tissue>
    </source>
</reference>
<dbReference type="OrthoDB" id="694080at2759"/>